<dbReference type="SUPFAM" id="SSF51735">
    <property type="entry name" value="NAD(P)-binding Rossmann-fold domains"/>
    <property type="match status" value="1"/>
</dbReference>
<evidence type="ECO:0000313" key="4">
    <source>
        <dbReference type="EMBL" id="THH05638.1"/>
    </source>
</evidence>
<dbReference type="GO" id="GO:0005737">
    <property type="term" value="C:cytoplasm"/>
    <property type="evidence" value="ECO:0007669"/>
    <property type="project" value="TreeGrafter"/>
</dbReference>
<dbReference type="Gene3D" id="3.40.50.720">
    <property type="entry name" value="NAD(P)-binding Rossmann-like Domain"/>
    <property type="match status" value="1"/>
</dbReference>
<dbReference type="PANTHER" id="PTHR44229">
    <property type="entry name" value="15-HYDROXYPROSTAGLANDIN DEHYDROGENASE [NAD(+)]"/>
    <property type="match status" value="1"/>
</dbReference>
<evidence type="ECO:0008006" key="6">
    <source>
        <dbReference type="Google" id="ProtNLM"/>
    </source>
</evidence>
<evidence type="ECO:0000313" key="5">
    <source>
        <dbReference type="Proteomes" id="UP000308199"/>
    </source>
</evidence>
<name>A0A4S4L4K8_9AGAM</name>
<dbReference type="InterPro" id="IPR002347">
    <property type="entry name" value="SDR_fam"/>
</dbReference>
<dbReference type="PRINTS" id="PR00081">
    <property type="entry name" value="GDHRDH"/>
</dbReference>
<evidence type="ECO:0000256" key="3">
    <source>
        <dbReference type="RuleBase" id="RU000363"/>
    </source>
</evidence>
<evidence type="ECO:0000256" key="2">
    <source>
        <dbReference type="ARBA" id="ARBA00023002"/>
    </source>
</evidence>
<protein>
    <recommendedName>
        <fullName evidence="6">NAD(P)-binding protein</fullName>
    </recommendedName>
</protein>
<proteinExistence type="inferred from homology"/>
<keyword evidence="5" id="KW-1185">Reference proteome</keyword>
<organism evidence="4 5">
    <name type="scientific">Phellinidium pouzarii</name>
    <dbReference type="NCBI Taxonomy" id="167371"/>
    <lineage>
        <taxon>Eukaryota</taxon>
        <taxon>Fungi</taxon>
        <taxon>Dikarya</taxon>
        <taxon>Basidiomycota</taxon>
        <taxon>Agaricomycotina</taxon>
        <taxon>Agaricomycetes</taxon>
        <taxon>Hymenochaetales</taxon>
        <taxon>Hymenochaetaceae</taxon>
        <taxon>Phellinidium</taxon>
    </lineage>
</organism>
<reference evidence="4 5" key="1">
    <citation type="submission" date="2019-02" db="EMBL/GenBank/DDBJ databases">
        <title>Genome sequencing of the rare red list fungi Phellinidium pouzarii.</title>
        <authorList>
            <person name="Buettner E."/>
            <person name="Kellner H."/>
        </authorList>
    </citation>
    <scope>NUCLEOTIDE SEQUENCE [LARGE SCALE GENOMIC DNA]</scope>
    <source>
        <strain evidence="4 5">DSM 108285</strain>
    </source>
</reference>
<sequence length="336" mass="36395">MARNISDEALYEYADKVKGQTILITGAARGIGKEAALQFATRGANIVIGDIDVQGAQETVEEIKRAGGDAVCNTCNVLVYDDLVSLFELALSKFGRVDVVVPNAGISEFSRFLDVRLNERGLPKKPPLKTVEINLISVLHTTQLAFYYLTQNKNEGSLKALVFIGSMSSIMAIPSAPLYSASKHAIVGLMRSLTHEFYVNGLRVSAVCPWFADTGIIPAAFKVIMAGLPLASVQRIGGAIVRASTDSSPDVNGSVYTVPDEKEVFRIPYTEITEGAYGLLSKRVKRALGFLQSVRTFIALAKIFAGSSTAKIARRSCSRIWDVQNCALSRLRLNAQ</sequence>
<dbReference type="PRINTS" id="PR00080">
    <property type="entry name" value="SDRFAMILY"/>
</dbReference>
<dbReference type="InterPro" id="IPR036291">
    <property type="entry name" value="NAD(P)-bd_dom_sf"/>
</dbReference>
<dbReference type="Pfam" id="PF00106">
    <property type="entry name" value="adh_short"/>
    <property type="match status" value="1"/>
</dbReference>
<dbReference type="GO" id="GO:0016616">
    <property type="term" value="F:oxidoreductase activity, acting on the CH-OH group of donors, NAD or NADP as acceptor"/>
    <property type="evidence" value="ECO:0007669"/>
    <property type="project" value="TreeGrafter"/>
</dbReference>
<dbReference type="OrthoDB" id="5371740at2759"/>
<dbReference type="AlphaFoldDB" id="A0A4S4L4K8"/>
<accession>A0A4S4L4K8</accession>
<comment type="caution">
    <text evidence="4">The sequence shown here is derived from an EMBL/GenBank/DDBJ whole genome shotgun (WGS) entry which is preliminary data.</text>
</comment>
<dbReference type="Proteomes" id="UP000308199">
    <property type="component" value="Unassembled WGS sequence"/>
</dbReference>
<dbReference type="PANTHER" id="PTHR44229:SF4">
    <property type="entry name" value="15-HYDROXYPROSTAGLANDIN DEHYDROGENASE [NAD(+)]"/>
    <property type="match status" value="1"/>
</dbReference>
<comment type="similarity">
    <text evidence="1 3">Belongs to the short-chain dehydrogenases/reductases (SDR) family.</text>
</comment>
<dbReference type="EMBL" id="SGPK01000247">
    <property type="protein sequence ID" value="THH05638.1"/>
    <property type="molecule type" value="Genomic_DNA"/>
</dbReference>
<gene>
    <name evidence="4" type="ORF">EW145_g4652</name>
</gene>
<keyword evidence="2" id="KW-0560">Oxidoreductase</keyword>
<evidence type="ECO:0000256" key="1">
    <source>
        <dbReference type="ARBA" id="ARBA00006484"/>
    </source>
</evidence>